<keyword evidence="2 5" id="KW-0812">Transmembrane</keyword>
<comment type="caution">
    <text evidence="6">The sequence shown here is derived from an EMBL/GenBank/DDBJ whole genome shotgun (WGS) entry which is preliminary data.</text>
</comment>
<dbReference type="EMBL" id="VJMG01000088">
    <property type="protein sequence ID" value="TRL31864.1"/>
    <property type="molecule type" value="Genomic_DNA"/>
</dbReference>
<evidence type="ECO:0000313" key="7">
    <source>
        <dbReference type="Proteomes" id="UP000316801"/>
    </source>
</evidence>
<gene>
    <name evidence="6" type="ORF">FNA46_24090</name>
</gene>
<evidence type="ECO:0000256" key="3">
    <source>
        <dbReference type="ARBA" id="ARBA00022989"/>
    </source>
</evidence>
<dbReference type="Pfam" id="PF07681">
    <property type="entry name" value="DoxX"/>
    <property type="match status" value="1"/>
</dbReference>
<keyword evidence="4 5" id="KW-0472">Membrane</keyword>
<feature type="transmembrane region" description="Helical" evidence="5">
    <location>
        <begin position="86"/>
        <end position="106"/>
    </location>
</feature>
<evidence type="ECO:0000256" key="4">
    <source>
        <dbReference type="ARBA" id="ARBA00023136"/>
    </source>
</evidence>
<evidence type="ECO:0000313" key="6">
    <source>
        <dbReference type="EMBL" id="TRL31864.1"/>
    </source>
</evidence>
<proteinExistence type="predicted"/>
<sequence length="147" mass="15857">MTTMLRHPSKPHAPHWLTSPALRFLALVGLCSAYIQGPLVKIFDFQGAQAEMVHFGLLPAPLFAVGVILFELAMSALVLSGVWRRVGALALAAFTLAATFIALRFWEIPAGPEQSMAMNAFFEHLGLMGAFLYVAATDAATPRSASR</sequence>
<feature type="transmembrane region" description="Helical" evidence="5">
    <location>
        <begin position="57"/>
        <end position="79"/>
    </location>
</feature>
<evidence type="ECO:0000256" key="1">
    <source>
        <dbReference type="ARBA" id="ARBA00004141"/>
    </source>
</evidence>
<keyword evidence="3 5" id="KW-1133">Transmembrane helix</keyword>
<dbReference type="Proteomes" id="UP000316801">
    <property type="component" value="Unassembled WGS sequence"/>
</dbReference>
<dbReference type="GO" id="GO:0016020">
    <property type="term" value="C:membrane"/>
    <property type="evidence" value="ECO:0007669"/>
    <property type="project" value="UniProtKB-SubCell"/>
</dbReference>
<dbReference type="InterPro" id="IPR032808">
    <property type="entry name" value="DoxX"/>
</dbReference>
<comment type="subcellular location">
    <subcellularLocation>
        <location evidence="1">Membrane</location>
        <topology evidence="1">Multi-pass membrane protein</topology>
    </subcellularLocation>
</comment>
<name>A0A549SQH2_9HYPH</name>
<feature type="transmembrane region" description="Helical" evidence="5">
    <location>
        <begin position="118"/>
        <end position="136"/>
    </location>
</feature>
<dbReference type="AlphaFoldDB" id="A0A549SQH2"/>
<organism evidence="6 7">
    <name type="scientific">Rhizobium straminoryzae</name>
    <dbReference type="NCBI Taxonomy" id="1387186"/>
    <lineage>
        <taxon>Bacteria</taxon>
        <taxon>Pseudomonadati</taxon>
        <taxon>Pseudomonadota</taxon>
        <taxon>Alphaproteobacteria</taxon>
        <taxon>Hyphomicrobiales</taxon>
        <taxon>Rhizobiaceae</taxon>
        <taxon>Rhizobium/Agrobacterium group</taxon>
        <taxon>Rhizobium</taxon>
    </lineage>
</organism>
<keyword evidence="7" id="KW-1185">Reference proteome</keyword>
<evidence type="ECO:0000256" key="2">
    <source>
        <dbReference type="ARBA" id="ARBA00022692"/>
    </source>
</evidence>
<reference evidence="6 7" key="1">
    <citation type="submission" date="2019-07" db="EMBL/GenBank/DDBJ databases">
        <title>Ln-dependent methylotrophs.</title>
        <authorList>
            <person name="Tani A."/>
        </authorList>
    </citation>
    <scope>NUCLEOTIDE SEQUENCE [LARGE SCALE GENOMIC DNA]</scope>
    <source>
        <strain evidence="6 7">SM12</strain>
    </source>
</reference>
<accession>A0A549SQH2</accession>
<evidence type="ECO:0000256" key="5">
    <source>
        <dbReference type="SAM" id="Phobius"/>
    </source>
</evidence>
<protein>
    <submittedName>
        <fullName evidence="6">DoxX family protein</fullName>
    </submittedName>
</protein>
<dbReference type="RefSeq" id="WP_143127766.1">
    <property type="nucleotide sequence ID" value="NZ_VJMG01000088.1"/>
</dbReference>